<organism evidence="1 2">
    <name type="scientific">Striga asiatica</name>
    <name type="common">Asiatic witchweed</name>
    <name type="synonym">Buchnera asiatica</name>
    <dbReference type="NCBI Taxonomy" id="4170"/>
    <lineage>
        <taxon>Eukaryota</taxon>
        <taxon>Viridiplantae</taxon>
        <taxon>Streptophyta</taxon>
        <taxon>Embryophyta</taxon>
        <taxon>Tracheophyta</taxon>
        <taxon>Spermatophyta</taxon>
        <taxon>Magnoliopsida</taxon>
        <taxon>eudicotyledons</taxon>
        <taxon>Gunneridae</taxon>
        <taxon>Pentapetalae</taxon>
        <taxon>asterids</taxon>
        <taxon>lamiids</taxon>
        <taxon>Lamiales</taxon>
        <taxon>Orobanchaceae</taxon>
        <taxon>Buchnereae</taxon>
        <taxon>Striga</taxon>
    </lineage>
</organism>
<reference evidence="2" key="1">
    <citation type="journal article" date="2019" name="Curr. Biol.">
        <title>Genome Sequence of Striga asiatica Provides Insight into the Evolution of Plant Parasitism.</title>
        <authorList>
            <person name="Yoshida S."/>
            <person name="Kim S."/>
            <person name="Wafula E.K."/>
            <person name="Tanskanen J."/>
            <person name="Kim Y.M."/>
            <person name="Honaas L."/>
            <person name="Yang Z."/>
            <person name="Spallek T."/>
            <person name="Conn C.E."/>
            <person name="Ichihashi Y."/>
            <person name="Cheong K."/>
            <person name="Cui S."/>
            <person name="Der J.P."/>
            <person name="Gundlach H."/>
            <person name="Jiao Y."/>
            <person name="Hori C."/>
            <person name="Ishida J.K."/>
            <person name="Kasahara H."/>
            <person name="Kiba T."/>
            <person name="Kim M.S."/>
            <person name="Koo N."/>
            <person name="Laohavisit A."/>
            <person name="Lee Y.H."/>
            <person name="Lumba S."/>
            <person name="McCourt P."/>
            <person name="Mortimer J.C."/>
            <person name="Mutuku J.M."/>
            <person name="Nomura T."/>
            <person name="Sasaki-Sekimoto Y."/>
            <person name="Seto Y."/>
            <person name="Wang Y."/>
            <person name="Wakatake T."/>
            <person name="Sakakibara H."/>
            <person name="Demura T."/>
            <person name="Yamaguchi S."/>
            <person name="Yoneyama K."/>
            <person name="Manabe R.I."/>
            <person name="Nelson D.C."/>
            <person name="Schulman A.H."/>
            <person name="Timko M.P."/>
            <person name="dePamphilis C.W."/>
            <person name="Choi D."/>
            <person name="Shirasu K."/>
        </authorList>
    </citation>
    <scope>NUCLEOTIDE SEQUENCE [LARGE SCALE GENOMIC DNA]</scope>
    <source>
        <strain evidence="2">cv. UVA1</strain>
    </source>
</reference>
<proteinExistence type="predicted"/>
<dbReference type="OrthoDB" id="1555531at2759"/>
<protein>
    <submittedName>
        <fullName evidence="1">4-hydroxy-3-methylbut-2-enyl diphosphatereductase</fullName>
    </submittedName>
</protein>
<comment type="caution">
    <text evidence="1">The sequence shown here is derived from an EMBL/GenBank/DDBJ whole genome shotgun (WGS) entry which is preliminary data.</text>
</comment>
<evidence type="ECO:0000313" key="1">
    <source>
        <dbReference type="EMBL" id="GER45861.1"/>
    </source>
</evidence>
<sequence length="134" mass="14921">MHSSNVTTQTPPPLTVLSICLTILPGKRAQSRLVRSIIIDLYLEKDIGDLKEASERILRLPGIVGPILGYLDCRGVEIVSRTGPKSMKSEVGVEWRLSFGEWFVLMGFRVARQRVIGRGGKIGGKRWDFGEARD</sequence>
<gene>
    <name evidence="1" type="ORF">STAS_22841</name>
</gene>
<accession>A0A5A7QPL8</accession>
<name>A0A5A7QPL8_STRAF</name>
<keyword evidence="2" id="KW-1185">Reference proteome</keyword>
<dbReference type="Proteomes" id="UP000325081">
    <property type="component" value="Unassembled WGS sequence"/>
</dbReference>
<evidence type="ECO:0000313" key="2">
    <source>
        <dbReference type="Proteomes" id="UP000325081"/>
    </source>
</evidence>
<dbReference type="AlphaFoldDB" id="A0A5A7QPL8"/>
<dbReference type="EMBL" id="BKCP01007360">
    <property type="protein sequence ID" value="GER45861.1"/>
    <property type="molecule type" value="Genomic_DNA"/>
</dbReference>